<feature type="domain" description="HTH dtxR-type" evidence="5">
    <location>
        <begin position="6"/>
        <end position="67"/>
    </location>
</feature>
<dbReference type="SUPFAM" id="SSF47979">
    <property type="entry name" value="Iron-dependent repressor protein, dimerization domain"/>
    <property type="match status" value="1"/>
</dbReference>
<dbReference type="PANTHER" id="PTHR33238">
    <property type="entry name" value="IRON (METAL) DEPENDENT REPRESSOR, DTXR FAMILY"/>
    <property type="match status" value="1"/>
</dbReference>
<evidence type="ECO:0000256" key="1">
    <source>
        <dbReference type="ARBA" id="ARBA00007871"/>
    </source>
</evidence>
<dbReference type="InterPro" id="IPR022689">
    <property type="entry name" value="Iron_dep_repressor"/>
</dbReference>
<comment type="similarity">
    <text evidence="1">Belongs to the DtxR/MntR family.</text>
</comment>
<evidence type="ECO:0000259" key="5">
    <source>
        <dbReference type="PROSITE" id="PS50944"/>
    </source>
</evidence>
<dbReference type="GO" id="GO:0046983">
    <property type="term" value="F:protein dimerization activity"/>
    <property type="evidence" value="ECO:0007669"/>
    <property type="project" value="InterPro"/>
</dbReference>
<protein>
    <submittedName>
        <fullName evidence="6">Metal-dependent transcriptional regulator</fullName>
    </submittedName>
</protein>
<dbReference type="Gene3D" id="1.10.60.10">
    <property type="entry name" value="Iron dependent repressor, metal binding and dimerisation domain"/>
    <property type="match status" value="1"/>
</dbReference>
<dbReference type="GO" id="GO:0046914">
    <property type="term" value="F:transition metal ion binding"/>
    <property type="evidence" value="ECO:0007669"/>
    <property type="project" value="InterPro"/>
</dbReference>
<evidence type="ECO:0000256" key="2">
    <source>
        <dbReference type="ARBA" id="ARBA00023015"/>
    </source>
</evidence>
<reference evidence="6" key="1">
    <citation type="submission" date="2024-06" db="EMBL/GenBank/DDBJ databases">
        <title>Lacrimispora cavernae sp. nov., a novel anaerobe isolated from bat guano pile inside a cave.</title>
        <authorList>
            <person name="Miller S.L."/>
            <person name="Lu N."/>
            <person name="King J."/>
            <person name="Sankaranarayanan K."/>
            <person name="Lawson P.A."/>
        </authorList>
    </citation>
    <scope>NUCLEOTIDE SEQUENCE</scope>
    <source>
        <strain evidence="6">BS-2</strain>
    </source>
</reference>
<gene>
    <name evidence="6" type="ORF">ABFV83_01180</name>
</gene>
<name>A0AAU7PQC3_9FIRM</name>
<accession>A0AAU7PQC3</accession>
<dbReference type="Pfam" id="PF01325">
    <property type="entry name" value="Fe_dep_repress"/>
    <property type="match status" value="1"/>
</dbReference>
<proteinExistence type="inferred from homology"/>
<evidence type="ECO:0000313" key="6">
    <source>
        <dbReference type="EMBL" id="XBS54430.1"/>
    </source>
</evidence>
<evidence type="ECO:0000256" key="4">
    <source>
        <dbReference type="ARBA" id="ARBA00023163"/>
    </source>
</evidence>
<dbReference type="GO" id="GO:0003677">
    <property type="term" value="F:DNA binding"/>
    <property type="evidence" value="ECO:0007669"/>
    <property type="project" value="UniProtKB-KW"/>
</dbReference>
<evidence type="ECO:0000256" key="3">
    <source>
        <dbReference type="ARBA" id="ARBA00023125"/>
    </source>
</evidence>
<dbReference type="GO" id="GO:0003700">
    <property type="term" value="F:DNA-binding transcription factor activity"/>
    <property type="evidence" value="ECO:0007669"/>
    <property type="project" value="InterPro"/>
</dbReference>
<dbReference type="PANTHER" id="PTHR33238:SF7">
    <property type="entry name" value="IRON-DEPENDENT TRANSCRIPTIONAL REGULATOR"/>
    <property type="match status" value="1"/>
</dbReference>
<dbReference type="Pfam" id="PF02742">
    <property type="entry name" value="Fe_dep_repr_C"/>
    <property type="match status" value="1"/>
</dbReference>
<keyword evidence="2" id="KW-0805">Transcription regulation</keyword>
<dbReference type="SMART" id="SM00529">
    <property type="entry name" value="HTH_DTXR"/>
    <property type="match status" value="1"/>
</dbReference>
<keyword evidence="3" id="KW-0238">DNA-binding</keyword>
<dbReference type="InterPro" id="IPR022687">
    <property type="entry name" value="HTH_DTXR"/>
</dbReference>
<dbReference type="SUPFAM" id="SSF46785">
    <property type="entry name" value="Winged helix' DNA-binding domain"/>
    <property type="match status" value="1"/>
</dbReference>
<dbReference type="InterPro" id="IPR036390">
    <property type="entry name" value="WH_DNA-bd_sf"/>
</dbReference>
<dbReference type="Gene3D" id="1.10.10.10">
    <property type="entry name" value="Winged helix-like DNA-binding domain superfamily/Winged helix DNA-binding domain"/>
    <property type="match status" value="1"/>
</dbReference>
<dbReference type="EMBL" id="CP157940">
    <property type="protein sequence ID" value="XBS54430.1"/>
    <property type="molecule type" value="Genomic_DNA"/>
</dbReference>
<dbReference type="InterPro" id="IPR036388">
    <property type="entry name" value="WH-like_DNA-bd_sf"/>
</dbReference>
<dbReference type="RefSeq" id="WP_349947093.1">
    <property type="nucleotide sequence ID" value="NZ_CP157940.1"/>
</dbReference>
<dbReference type="InterPro" id="IPR001367">
    <property type="entry name" value="Fe_dep_repressor"/>
</dbReference>
<dbReference type="PROSITE" id="PS50944">
    <property type="entry name" value="HTH_DTXR"/>
    <property type="match status" value="1"/>
</dbReference>
<organism evidence="6">
    <name type="scientific">Lacrimispora sp. BS-2</name>
    <dbReference type="NCBI Taxonomy" id="3151850"/>
    <lineage>
        <taxon>Bacteria</taxon>
        <taxon>Bacillati</taxon>
        <taxon>Bacillota</taxon>
        <taxon>Clostridia</taxon>
        <taxon>Lachnospirales</taxon>
        <taxon>Lachnospiraceae</taxon>
        <taxon>Lacrimispora</taxon>
    </lineage>
</organism>
<dbReference type="InterPro" id="IPR050536">
    <property type="entry name" value="DtxR_MntR_Metal-Reg"/>
</dbReference>
<sequence>MPAEKLSISKENYLKTILSIEQEQESVRAIDIAKKMELSRPSVSHAIQLLKQEKYIYVDDTHNISLTPQGFKLACAIKERYVLFYNLLLSLGVPATIASCDACRMEHAISNETLLQLKKVLI</sequence>
<dbReference type="AlphaFoldDB" id="A0AAU7PQC3"/>
<keyword evidence="4" id="KW-0804">Transcription</keyword>
<dbReference type="InterPro" id="IPR036421">
    <property type="entry name" value="Fe_dep_repressor_sf"/>
</dbReference>